<gene>
    <name evidence="2" type="ORF">PHYBLDRAFT_166674</name>
</gene>
<sequence>MSFSTVNTIKANLRSASAFRLLSSSTVGAGTPAVTAVVAAKAATAAAVAVGAGASNTVQYRSFYRTILEPKDDIQDMLNVIESLKADIASLENTYHLKQNAPPPTLKTSQREPEELQSDVLENVITEASFYRTTEDDGQTRTHSFEAVHISTPTNSPRVGFEDAIVSDYFEK</sequence>
<proteinExistence type="predicted"/>
<dbReference type="AlphaFoldDB" id="A0A167N9U2"/>
<dbReference type="InParanoid" id="A0A167N9U2"/>
<dbReference type="GeneID" id="28996364"/>
<dbReference type="Proteomes" id="UP000077315">
    <property type="component" value="Unassembled WGS sequence"/>
</dbReference>
<reference evidence="3" key="1">
    <citation type="submission" date="2015-06" db="EMBL/GenBank/DDBJ databases">
        <title>Expansion of signal transduction pathways in fungi by whole-genome duplication.</title>
        <authorList>
            <consortium name="DOE Joint Genome Institute"/>
            <person name="Corrochano L.M."/>
            <person name="Kuo A."/>
            <person name="Marcet-Houben M."/>
            <person name="Polaino S."/>
            <person name="Salamov A."/>
            <person name="Villalobos J.M."/>
            <person name="Alvarez M.I."/>
            <person name="Avalos J."/>
            <person name="Benito E.P."/>
            <person name="Benoit I."/>
            <person name="Burger G."/>
            <person name="Camino L.P."/>
            <person name="Canovas D."/>
            <person name="Cerda-Olmedo E."/>
            <person name="Cheng J.-F."/>
            <person name="Dominguez A."/>
            <person name="Elias M."/>
            <person name="Eslava A.P."/>
            <person name="Glaser F."/>
            <person name="Grimwood J."/>
            <person name="Gutierrez G."/>
            <person name="Heitman J."/>
            <person name="Henrissat B."/>
            <person name="Iturriaga E.A."/>
            <person name="Lang B.F."/>
            <person name="Lavin J.L."/>
            <person name="Lee S."/>
            <person name="Li W."/>
            <person name="Lindquist E."/>
            <person name="Lopez-Garcia S."/>
            <person name="Luque E.M."/>
            <person name="Marcos A.T."/>
            <person name="Martin J."/>
            <person name="McCluskey K."/>
            <person name="Medina H.R."/>
            <person name="Miralles-Duran A."/>
            <person name="Miyazaki A."/>
            <person name="Munoz-Torres E."/>
            <person name="Oguiza J.A."/>
            <person name="Ohm R."/>
            <person name="Olmedo M."/>
            <person name="Orejas M."/>
            <person name="Ortiz-Castellanos L."/>
            <person name="Pisabarro A.G."/>
            <person name="Rodriguez-Romero J."/>
            <person name="Ruiz-Herrera J."/>
            <person name="Ruiz-Vazquez R."/>
            <person name="Sanz C."/>
            <person name="Schackwitz W."/>
            <person name="Schmutz J."/>
            <person name="Shahriari M."/>
            <person name="Shelest E."/>
            <person name="Silva-Franco F."/>
            <person name="Soanes D."/>
            <person name="Syed K."/>
            <person name="Tagua V.G."/>
            <person name="Talbot N.J."/>
            <person name="Thon M."/>
            <person name="De vries R.P."/>
            <person name="Wiebenga A."/>
            <person name="Yadav J.S."/>
            <person name="Braun E.L."/>
            <person name="Baker S."/>
            <person name="Garre V."/>
            <person name="Horwitz B."/>
            <person name="Torres-Martinez S."/>
            <person name="Idnurm A."/>
            <person name="Herrera-Estrella A."/>
            <person name="Gabaldon T."/>
            <person name="Grigoriev I.V."/>
        </authorList>
    </citation>
    <scope>NUCLEOTIDE SEQUENCE [LARGE SCALE GENOMIC DNA]</scope>
    <source>
        <strain evidence="3">NRRL 1555(-)</strain>
    </source>
</reference>
<dbReference type="EMBL" id="KV440977">
    <property type="protein sequence ID" value="OAD75430.1"/>
    <property type="molecule type" value="Genomic_DNA"/>
</dbReference>
<feature type="coiled-coil region" evidence="1">
    <location>
        <begin position="74"/>
        <end position="101"/>
    </location>
</feature>
<dbReference type="VEuPathDB" id="FungiDB:PHYBLDRAFT_166674"/>
<protein>
    <submittedName>
        <fullName evidence="2">Uncharacterized protein</fullName>
    </submittedName>
</protein>
<organism evidence="2 3">
    <name type="scientific">Phycomyces blakesleeanus (strain ATCC 8743b / DSM 1359 / FGSC 10004 / NBRC 33097 / NRRL 1555)</name>
    <dbReference type="NCBI Taxonomy" id="763407"/>
    <lineage>
        <taxon>Eukaryota</taxon>
        <taxon>Fungi</taxon>
        <taxon>Fungi incertae sedis</taxon>
        <taxon>Mucoromycota</taxon>
        <taxon>Mucoromycotina</taxon>
        <taxon>Mucoromycetes</taxon>
        <taxon>Mucorales</taxon>
        <taxon>Phycomycetaceae</taxon>
        <taxon>Phycomyces</taxon>
    </lineage>
</organism>
<keyword evidence="3" id="KW-1185">Reference proteome</keyword>
<accession>A0A167N9U2</accession>
<dbReference type="RefSeq" id="XP_018293470.1">
    <property type="nucleotide sequence ID" value="XM_018435458.1"/>
</dbReference>
<evidence type="ECO:0000256" key="1">
    <source>
        <dbReference type="SAM" id="Coils"/>
    </source>
</evidence>
<evidence type="ECO:0000313" key="3">
    <source>
        <dbReference type="Proteomes" id="UP000077315"/>
    </source>
</evidence>
<name>A0A167N9U2_PHYB8</name>
<evidence type="ECO:0000313" key="2">
    <source>
        <dbReference type="EMBL" id="OAD75430.1"/>
    </source>
</evidence>
<keyword evidence="1" id="KW-0175">Coiled coil</keyword>